<dbReference type="Proteomes" id="UP001521931">
    <property type="component" value="Unassembled WGS sequence"/>
</dbReference>
<comment type="caution">
    <text evidence="3">The sequence shown here is derived from an EMBL/GenBank/DDBJ whole genome shotgun (WGS) entry which is preliminary data.</text>
</comment>
<dbReference type="SUPFAM" id="SSF47413">
    <property type="entry name" value="lambda repressor-like DNA-binding domains"/>
    <property type="match status" value="1"/>
</dbReference>
<dbReference type="Gene3D" id="1.10.260.40">
    <property type="entry name" value="lambda repressor-like DNA-binding domains"/>
    <property type="match status" value="1"/>
</dbReference>
<accession>A0ABS9Q254</accession>
<dbReference type="PANTHER" id="PTHR43236">
    <property type="entry name" value="ANTITOXIN HIGA1"/>
    <property type="match status" value="1"/>
</dbReference>
<evidence type="ECO:0000256" key="1">
    <source>
        <dbReference type="SAM" id="MobiDB-lite"/>
    </source>
</evidence>
<sequence>MDKVVEQAAVGARLRDARQSVGLTQEDVAVALGIQRTSVVSIEAGKRAVTALELRRLSRLYRRSTGWILGEEPTPPIGEGTEATALFRATADLSVEDKEQVLRFAEFLAGKNSPSANARRPARRRPAGQTGIDTTPEGS</sequence>
<dbReference type="Pfam" id="PF01381">
    <property type="entry name" value="HTH_3"/>
    <property type="match status" value="1"/>
</dbReference>
<evidence type="ECO:0000259" key="2">
    <source>
        <dbReference type="PROSITE" id="PS50943"/>
    </source>
</evidence>
<evidence type="ECO:0000313" key="3">
    <source>
        <dbReference type="EMBL" id="MCG7321350.1"/>
    </source>
</evidence>
<keyword evidence="4" id="KW-1185">Reference proteome</keyword>
<gene>
    <name evidence="3" type="ORF">MHL29_05495</name>
</gene>
<feature type="domain" description="HTH cro/C1-type" evidence="2">
    <location>
        <begin position="14"/>
        <end position="68"/>
    </location>
</feature>
<protein>
    <submittedName>
        <fullName evidence="3">Helix-turn-helix domain-containing protein</fullName>
    </submittedName>
</protein>
<dbReference type="InterPro" id="IPR001387">
    <property type="entry name" value="Cro/C1-type_HTH"/>
</dbReference>
<reference evidence="3 4" key="1">
    <citation type="submission" date="2022-02" db="EMBL/GenBank/DDBJ databases">
        <title>Uncovering new skin microbiome diversity through culturing and metagenomics.</title>
        <authorList>
            <person name="Conlan S."/>
            <person name="Deming C."/>
            <person name="Nisc Comparative Sequencing Program N."/>
            <person name="Segre J.A."/>
        </authorList>
    </citation>
    <scope>NUCLEOTIDE SEQUENCE [LARGE SCALE GENOMIC DNA]</scope>
    <source>
        <strain evidence="3 4">ACRQZ</strain>
    </source>
</reference>
<dbReference type="SMART" id="SM00530">
    <property type="entry name" value="HTH_XRE"/>
    <property type="match status" value="1"/>
</dbReference>
<dbReference type="PANTHER" id="PTHR43236:SF1">
    <property type="entry name" value="BLL7220 PROTEIN"/>
    <property type="match status" value="1"/>
</dbReference>
<dbReference type="CDD" id="cd00093">
    <property type="entry name" value="HTH_XRE"/>
    <property type="match status" value="1"/>
</dbReference>
<dbReference type="InterPro" id="IPR010982">
    <property type="entry name" value="Lambda_DNA-bd_dom_sf"/>
</dbReference>
<proteinExistence type="predicted"/>
<dbReference type="RefSeq" id="WP_239262956.1">
    <property type="nucleotide sequence ID" value="NZ_JAKRCV010000011.1"/>
</dbReference>
<organism evidence="3 4">
    <name type="scientific">Arsenicicoccus bolidensis</name>
    <dbReference type="NCBI Taxonomy" id="229480"/>
    <lineage>
        <taxon>Bacteria</taxon>
        <taxon>Bacillati</taxon>
        <taxon>Actinomycetota</taxon>
        <taxon>Actinomycetes</taxon>
        <taxon>Micrococcales</taxon>
        <taxon>Intrasporangiaceae</taxon>
        <taxon>Arsenicicoccus</taxon>
    </lineage>
</organism>
<dbReference type="PROSITE" id="PS50943">
    <property type="entry name" value="HTH_CROC1"/>
    <property type="match status" value="1"/>
</dbReference>
<name>A0ABS9Q254_9MICO</name>
<feature type="region of interest" description="Disordered" evidence="1">
    <location>
        <begin position="112"/>
        <end position="139"/>
    </location>
</feature>
<dbReference type="EMBL" id="JAKRCV010000011">
    <property type="protein sequence ID" value="MCG7321350.1"/>
    <property type="molecule type" value="Genomic_DNA"/>
</dbReference>
<evidence type="ECO:0000313" key="4">
    <source>
        <dbReference type="Proteomes" id="UP001521931"/>
    </source>
</evidence>
<dbReference type="InterPro" id="IPR052345">
    <property type="entry name" value="Rad_response_metalloprotease"/>
</dbReference>